<dbReference type="NCBIfam" id="NF007128">
    <property type="entry name" value="PRK09569.1"/>
    <property type="match status" value="1"/>
</dbReference>
<name>A0A2A9MIU4_BESBE</name>
<dbReference type="PROSITE" id="PS00480">
    <property type="entry name" value="CITRATE_SYNTHASE"/>
    <property type="match status" value="1"/>
</dbReference>
<dbReference type="EMBL" id="NWUJ01000004">
    <property type="protein sequence ID" value="PFH35563.1"/>
    <property type="molecule type" value="Genomic_DNA"/>
</dbReference>
<evidence type="ECO:0000313" key="5">
    <source>
        <dbReference type="Proteomes" id="UP000224006"/>
    </source>
</evidence>
<evidence type="ECO:0000313" key="4">
    <source>
        <dbReference type="EMBL" id="PFH35563.1"/>
    </source>
</evidence>
<keyword evidence="5" id="KW-1185">Reference proteome</keyword>
<evidence type="ECO:0000256" key="2">
    <source>
        <dbReference type="ARBA" id="ARBA00022679"/>
    </source>
</evidence>
<dbReference type="GO" id="GO:0005975">
    <property type="term" value="P:carbohydrate metabolic process"/>
    <property type="evidence" value="ECO:0007669"/>
    <property type="project" value="TreeGrafter"/>
</dbReference>
<dbReference type="RefSeq" id="XP_029219572.1">
    <property type="nucleotide sequence ID" value="XM_029363649.1"/>
</dbReference>
<dbReference type="GeneID" id="40310143"/>
<gene>
    <name evidence="4" type="ORF">BESB_052140</name>
</gene>
<sequence length="555" mass="59906">MLFSRLRDTAAAALALRTGGASCAPSALHFSSASLSAKHASATFCVSPLHRFFSSPSRAALSSPRVLAKRTLFRHECGSCRGLSTAARSVCGSLSEAEAHAAVEAGLEALAQKIEEAAGPKRELLKKLRKDHGNLVVSEATVNSVCGGMRGLTAVLTETSALDPEKGILFRGLSINECMEKLPRLQKETYPAVEGLIWLLMTGSIPTAQEVQLLSNALYALSLSSESASPASPFIPLHVHKALDAIPTSVHPMTQLVLSATALQTTSQLADACRHKKVKKQDLWKPALADALSLIAKNGVMAARIYQRTFDDGKDIDPQRGLDWAANFAHMMGFDSENHRELFRLYLFLHADHEGGNVSAHAAHVVGSALSDPFLSFAAGMAGLAGPLHGLANQECLKWLLDVHRSLGGAAPTPEKVRRIAEETLASGRVIPGYGHAVLRVTDPRFTAQREFALKYLKDDELFKLLDVAYRTIPDVLLATGKVKNPYPNVDCHSGVLLQHFGITEPDYYTVLFGVSRAIGIASQYVWARILGLPIERPKSTTLDQLEALCEAKKN</sequence>
<dbReference type="PANTHER" id="PTHR11739">
    <property type="entry name" value="CITRATE SYNTHASE"/>
    <property type="match status" value="1"/>
</dbReference>
<dbReference type="InterPro" id="IPR019810">
    <property type="entry name" value="Citrate_synthase_AS"/>
</dbReference>
<dbReference type="InterPro" id="IPR002020">
    <property type="entry name" value="Citrate_synthase"/>
</dbReference>
<dbReference type="Proteomes" id="UP000224006">
    <property type="component" value="Chromosome IV"/>
</dbReference>
<keyword evidence="2 3" id="KW-0808">Transferase</keyword>
<dbReference type="SUPFAM" id="SSF48256">
    <property type="entry name" value="Citrate synthase"/>
    <property type="match status" value="1"/>
</dbReference>
<proteinExistence type="inferred from homology"/>
<dbReference type="GO" id="GO:0005759">
    <property type="term" value="C:mitochondrial matrix"/>
    <property type="evidence" value="ECO:0007669"/>
    <property type="project" value="TreeGrafter"/>
</dbReference>
<dbReference type="InterPro" id="IPR016142">
    <property type="entry name" value="Citrate_synth-like_lrg_a-sub"/>
</dbReference>
<dbReference type="Gene3D" id="1.10.580.10">
    <property type="entry name" value="Citrate Synthase, domain 1"/>
    <property type="match status" value="1"/>
</dbReference>
<dbReference type="PANTHER" id="PTHR11739:SF8">
    <property type="entry name" value="CITRATE SYNTHASE, MITOCHONDRIAL"/>
    <property type="match status" value="1"/>
</dbReference>
<comment type="caution">
    <text evidence="4">The sequence shown here is derived from an EMBL/GenBank/DDBJ whole genome shotgun (WGS) entry which is preliminary data.</text>
</comment>
<dbReference type="InterPro" id="IPR016143">
    <property type="entry name" value="Citrate_synth-like_sm_a-sub"/>
</dbReference>
<dbReference type="PRINTS" id="PR00143">
    <property type="entry name" value="CITRTSNTHASE"/>
</dbReference>
<dbReference type="GO" id="GO:0046912">
    <property type="term" value="F:acyltransferase activity, acyl groups converted into alkyl on transfer"/>
    <property type="evidence" value="ECO:0007669"/>
    <property type="project" value="InterPro"/>
</dbReference>
<dbReference type="GO" id="GO:0006099">
    <property type="term" value="P:tricarboxylic acid cycle"/>
    <property type="evidence" value="ECO:0007669"/>
    <property type="project" value="TreeGrafter"/>
</dbReference>
<dbReference type="AlphaFoldDB" id="A0A2A9MIU4"/>
<dbReference type="OrthoDB" id="8017587at2759"/>
<dbReference type="InterPro" id="IPR036969">
    <property type="entry name" value="Citrate_synthase_sf"/>
</dbReference>
<dbReference type="KEGG" id="bbes:BESB_052140"/>
<accession>A0A2A9MIU4</accession>
<dbReference type="Pfam" id="PF00285">
    <property type="entry name" value="Citrate_synt"/>
    <property type="match status" value="1"/>
</dbReference>
<dbReference type="Gene3D" id="1.10.230.10">
    <property type="entry name" value="Cytochrome P450-Terp, domain 2"/>
    <property type="match status" value="1"/>
</dbReference>
<protein>
    <recommendedName>
        <fullName evidence="3">Citrate synthase</fullName>
    </recommendedName>
</protein>
<organism evidence="4 5">
    <name type="scientific">Besnoitia besnoiti</name>
    <name type="common">Apicomplexan protozoan</name>
    <dbReference type="NCBI Taxonomy" id="94643"/>
    <lineage>
        <taxon>Eukaryota</taxon>
        <taxon>Sar</taxon>
        <taxon>Alveolata</taxon>
        <taxon>Apicomplexa</taxon>
        <taxon>Conoidasida</taxon>
        <taxon>Coccidia</taxon>
        <taxon>Eucoccidiorida</taxon>
        <taxon>Eimeriorina</taxon>
        <taxon>Sarcocystidae</taxon>
        <taxon>Besnoitia</taxon>
    </lineage>
</organism>
<dbReference type="VEuPathDB" id="ToxoDB:BESB_052140"/>
<comment type="similarity">
    <text evidence="1 3">Belongs to the citrate synthase family.</text>
</comment>
<reference evidence="4 5" key="1">
    <citation type="submission" date="2017-09" db="EMBL/GenBank/DDBJ databases">
        <title>Genome sequencing of Besnoitia besnoiti strain Bb-Ger1.</title>
        <authorList>
            <person name="Schares G."/>
            <person name="Venepally P."/>
            <person name="Lorenzi H.A."/>
        </authorList>
    </citation>
    <scope>NUCLEOTIDE SEQUENCE [LARGE SCALE GENOMIC DNA]</scope>
    <source>
        <strain evidence="4 5">Bb-Ger1</strain>
    </source>
</reference>
<evidence type="ECO:0000256" key="3">
    <source>
        <dbReference type="RuleBase" id="RU000441"/>
    </source>
</evidence>
<evidence type="ECO:0000256" key="1">
    <source>
        <dbReference type="ARBA" id="ARBA00010566"/>
    </source>
</evidence>
<dbReference type="STRING" id="94643.A0A2A9MIU4"/>